<sequence length="217" mass="24755">MKLLRYRCIEEYVDDENKVIETGSSIDPVIDEFAVTPKLPQIKLPLTPVVTYDDYIERSINRVQKRHFAQSLDNLPQVIPASSSQSISFSPIQLIDQIPAPSQKFVERARYSSPIPVNKPKEIMEAMLSNGEEFNVSDSDGWHSCWTDVHNFLTCHFGGGSAMLEAIRMNNGDNRCAKFTFQLDNDVLYAIRTTWSRLNNNNVDIVNDPRLLLTSFR</sequence>
<dbReference type="WBParaSite" id="Hba_21269">
    <property type="protein sequence ID" value="Hba_21269"/>
    <property type="gene ID" value="Hba_21269"/>
</dbReference>
<evidence type="ECO:0000313" key="2">
    <source>
        <dbReference type="WBParaSite" id="Hba_21269"/>
    </source>
</evidence>
<proteinExistence type="predicted"/>
<protein>
    <submittedName>
        <fullName evidence="2">Uncharacterized protein</fullName>
    </submittedName>
</protein>
<dbReference type="AlphaFoldDB" id="A0A1I7XU46"/>
<dbReference type="Proteomes" id="UP000095283">
    <property type="component" value="Unplaced"/>
</dbReference>
<accession>A0A1I7XU46</accession>
<keyword evidence="1" id="KW-1185">Reference proteome</keyword>
<evidence type="ECO:0000313" key="1">
    <source>
        <dbReference type="Proteomes" id="UP000095283"/>
    </source>
</evidence>
<name>A0A1I7XU46_HETBA</name>
<organism evidence="1 2">
    <name type="scientific">Heterorhabditis bacteriophora</name>
    <name type="common">Entomopathogenic nematode worm</name>
    <dbReference type="NCBI Taxonomy" id="37862"/>
    <lineage>
        <taxon>Eukaryota</taxon>
        <taxon>Metazoa</taxon>
        <taxon>Ecdysozoa</taxon>
        <taxon>Nematoda</taxon>
        <taxon>Chromadorea</taxon>
        <taxon>Rhabditida</taxon>
        <taxon>Rhabditina</taxon>
        <taxon>Rhabditomorpha</taxon>
        <taxon>Strongyloidea</taxon>
        <taxon>Heterorhabditidae</taxon>
        <taxon>Heterorhabditis</taxon>
    </lineage>
</organism>
<reference evidence="2" key="1">
    <citation type="submission" date="2016-11" db="UniProtKB">
        <authorList>
            <consortium name="WormBaseParasite"/>
        </authorList>
    </citation>
    <scope>IDENTIFICATION</scope>
</reference>